<dbReference type="EMBL" id="JABSTQ010011093">
    <property type="protein sequence ID" value="KAG0415254.1"/>
    <property type="molecule type" value="Genomic_DNA"/>
</dbReference>
<comment type="caution">
    <text evidence="1">The sequence shown here is derived from an EMBL/GenBank/DDBJ whole genome shotgun (WGS) entry which is preliminary data.</text>
</comment>
<evidence type="ECO:0000313" key="1">
    <source>
        <dbReference type="EMBL" id="KAG0415254.1"/>
    </source>
</evidence>
<sequence length="290" mass="32726">MGAWNNLMEEYEKSNFSGVSAVCYSSKQELKRIFETVMDPTSRTASIASAALHTVALTYKTIVQEEIHFDASRLTYLCEKYLASFPNLWTSLFEQVSTCPVRDNKVREIFSSVRDAIISIIANANARESSDLTDIKATLKGMRLFVPSDAAVGDLEIPYVTKNFGVGYVNMKLFEYAIHRQLKMKGQPSVNLLKNRAVAGDTFLAVSPFAYELLDITHPEGRLLNTPVVGTFIAQAIWKYAFLKTNWKESIWPVINKFYRCPVALEESNHSSTYQEVMEFAFVVPTLLVL</sequence>
<keyword evidence="2" id="KW-1185">Reference proteome</keyword>
<name>A0AC60P726_IXOPE</name>
<dbReference type="Proteomes" id="UP000805193">
    <property type="component" value="Unassembled WGS sequence"/>
</dbReference>
<reference evidence="1 2" key="1">
    <citation type="journal article" date="2020" name="Cell">
        <title>Large-Scale Comparative Analyses of Tick Genomes Elucidate Their Genetic Diversity and Vector Capacities.</title>
        <authorList>
            <consortium name="Tick Genome and Microbiome Consortium (TIGMIC)"/>
            <person name="Jia N."/>
            <person name="Wang J."/>
            <person name="Shi W."/>
            <person name="Du L."/>
            <person name="Sun Y."/>
            <person name="Zhan W."/>
            <person name="Jiang J.F."/>
            <person name="Wang Q."/>
            <person name="Zhang B."/>
            <person name="Ji P."/>
            <person name="Bell-Sakyi L."/>
            <person name="Cui X.M."/>
            <person name="Yuan T.T."/>
            <person name="Jiang B.G."/>
            <person name="Yang W.F."/>
            <person name="Lam T.T."/>
            <person name="Chang Q.C."/>
            <person name="Ding S.J."/>
            <person name="Wang X.J."/>
            <person name="Zhu J.G."/>
            <person name="Ruan X.D."/>
            <person name="Zhao L."/>
            <person name="Wei J.T."/>
            <person name="Ye R.Z."/>
            <person name="Que T.C."/>
            <person name="Du C.H."/>
            <person name="Zhou Y.H."/>
            <person name="Cheng J.X."/>
            <person name="Dai P.F."/>
            <person name="Guo W.B."/>
            <person name="Han X.H."/>
            <person name="Huang E.J."/>
            <person name="Li L.F."/>
            <person name="Wei W."/>
            <person name="Gao Y.C."/>
            <person name="Liu J.Z."/>
            <person name="Shao H.Z."/>
            <person name="Wang X."/>
            <person name="Wang C.C."/>
            <person name="Yang T.C."/>
            <person name="Huo Q.B."/>
            <person name="Li W."/>
            <person name="Chen H.Y."/>
            <person name="Chen S.E."/>
            <person name="Zhou L.G."/>
            <person name="Ni X.B."/>
            <person name="Tian J.H."/>
            <person name="Sheng Y."/>
            <person name="Liu T."/>
            <person name="Pan Y.S."/>
            <person name="Xia L.Y."/>
            <person name="Li J."/>
            <person name="Zhao F."/>
            <person name="Cao W.C."/>
        </authorList>
    </citation>
    <scope>NUCLEOTIDE SEQUENCE [LARGE SCALE GENOMIC DNA]</scope>
    <source>
        <strain evidence="1">Iper-2018</strain>
    </source>
</reference>
<evidence type="ECO:0000313" key="2">
    <source>
        <dbReference type="Proteomes" id="UP000805193"/>
    </source>
</evidence>
<organism evidence="1 2">
    <name type="scientific">Ixodes persulcatus</name>
    <name type="common">Taiga tick</name>
    <dbReference type="NCBI Taxonomy" id="34615"/>
    <lineage>
        <taxon>Eukaryota</taxon>
        <taxon>Metazoa</taxon>
        <taxon>Ecdysozoa</taxon>
        <taxon>Arthropoda</taxon>
        <taxon>Chelicerata</taxon>
        <taxon>Arachnida</taxon>
        <taxon>Acari</taxon>
        <taxon>Parasitiformes</taxon>
        <taxon>Ixodida</taxon>
        <taxon>Ixodoidea</taxon>
        <taxon>Ixodidae</taxon>
        <taxon>Ixodinae</taxon>
        <taxon>Ixodes</taxon>
    </lineage>
</organism>
<gene>
    <name evidence="1" type="ORF">HPB47_007587</name>
</gene>
<proteinExistence type="predicted"/>
<protein>
    <submittedName>
        <fullName evidence="1">Uncharacterized protein</fullName>
    </submittedName>
</protein>
<accession>A0AC60P726</accession>